<evidence type="ECO:0000313" key="5">
    <source>
        <dbReference type="Proteomes" id="UP000075714"/>
    </source>
</evidence>
<organism evidence="4 5">
    <name type="scientific">Gonium pectorale</name>
    <name type="common">Green alga</name>
    <dbReference type="NCBI Taxonomy" id="33097"/>
    <lineage>
        <taxon>Eukaryota</taxon>
        <taxon>Viridiplantae</taxon>
        <taxon>Chlorophyta</taxon>
        <taxon>core chlorophytes</taxon>
        <taxon>Chlorophyceae</taxon>
        <taxon>CS clade</taxon>
        <taxon>Chlamydomonadales</taxon>
        <taxon>Volvocaceae</taxon>
        <taxon>Gonium</taxon>
    </lineage>
</organism>
<proteinExistence type="predicted"/>
<evidence type="ECO:0000256" key="2">
    <source>
        <dbReference type="SAM" id="MobiDB-lite"/>
    </source>
</evidence>
<dbReference type="CDD" id="cd04369">
    <property type="entry name" value="Bromodomain"/>
    <property type="match status" value="1"/>
</dbReference>
<reference evidence="5" key="1">
    <citation type="journal article" date="2016" name="Nat. Commun.">
        <title>The Gonium pectorale genome demonstrates co-option of cell cycle regulation during the evolution of multicellularity.</title>
        <authorList>
            <person name="Hanschen E.R."/>
            <person name="Marriage T.N."/>
            <person name="Ferris P.J."/>
            <person name="Hamaji T."/>
            <person name="Toyoda A."/>
            <person name="Fujiyama A."/>
            <person name="Neme R."/>
            <person name="Noguchi H."/>
            <person name="Minakuchi Y."/>
            <person name="Suzuki M."/>
            <person name="Kawai-Toyooka H."/>
            <person name="Smith D.R."/>
            <person name="Sparks H."/>
            <person name="Anderson J."/>
            <person name="Bakaric R."/>
            <person name="Luria V."/>
            <person name="Karger A."/>
            <person name="Kirschner M.W."/>
            <person name="Durand P.M."/>
            <person name="Michod R.E."/>
            <person name="Nozaki H."/>
            <person name="Olson B.J."/>
        </authorList>
    </citation>
    <scope>NUCLEOTIDE SEQUENCE [LARGE SCALE GENOMIC DNA]</scope>
    <source>
        <strain evidence="5">NIES-2863</strain>
    </source>
</reference>
<evidence type="ECO:0000313" key="4">
    <source>
        <dbReference type="EMBL" id="KXZ44089.1"/>
    </source>
</evidence>
<keyword evidence="5" id="KW-1185">Reference proteome</keyword>
<sequence>MCKRCADEVLVRRQAAVDKYISGRGARGPSALSLDELEADVEQIWKNCRIYNPKSSRVFKLGEQAAAQWRSECAALALSGDAGRRRPKKRMAYGDSGSGSDGGGDGGGGDSEYGGSD</sequence>
<dbReference type="Pfam" id="PF00439">
    <property type="entry name" value="Bromodomain"/>
    <property type="match status" value="1"/>
</dbReference>
<evidence type="ECO:0000259" key="3">
    <source>
        <dbReference type="Pfam" id="PF00439"/>
    </source>
</evidence>
<dbReference type="InterPro" id="IPR001487">
    <property type="entry name" value="Bromodomain"/>
</dbReference>
<name>A0A150G2I7_GONPE</name>
<accession>A0A150G2I7</accession>
<dbReference type="Gene3D" id="1.20.920.10">
    <property type="entry name" value="Bromodomain-like"/>
    <property type="match status" value="1"/>
</dbReference>
<keyword evidence="1" id="KW-0103">Bromodomain</keyword>
<dbReference type="SUPFAM" id="SSF47370">
    <property type="entry name" value="Bromodomain"/>
    <property type="match status" value="1"/>
</dbReference>
<dbReference type="Proteomes" id="UP000075714">
    <property type="component" value="Unassembled WGS sequence"/>
</dbReference>
<comment type="caution">
    <text evidence="4">The sequence shown here is derived from an EMBL/GenBank/DDBJ whole genome shotgun (WGS) entry which is preliminary data.</text>
</comment>
<feature type="region of interest" description="Disordered" evidence="2">
    <location>
        <begin position="82"/>
        <end position="117"/>
    </location>
</feature>
<dbReference type="AlphaFoldDB" id="A0A150G2I7"/>
<feature type="domain" description="Bromo" evidence="3">
    <location>
        <begin position="33"/>
        <end position="63"/>
    </location>
</feature>
<dbReference type="OrthoDB" id="21449at2759"/>
<feature type="compositionally biased region" description="Gly residues" evidence="2">
    <location>
        <begin position="96"/>
        <end position="117"/>
    </location>
</feature>
<evidence type="ECO:0000256" key="1">
    <source>
        <dbReference type="ARBA" id="ARBA00023117"/>
    </source>
</evidence>
<dbReference type="InterPro" id="IPR036427">
    <property type="entry name" value="Bromodomain-like_sf"/>
</dbReference>
<dbReference type="EMBL" id="LSYV01000075">
    <property type="protein sequence ID" value="KXZ44089.1"/>
    <property type="molecule type" value="Genomic_DNA"/>
</dbReference>
<protein>
    <recommendedName>
        <fullName evidence="3">Bromo domain-containing protein</fullName>
    </recommendedName>
</protein>
<gene>
    <name evidence="4" type="ORF">GPECTOR_74g703</name>
</gene>